<feature type="region of interest" description="Disordered" evidence="2">
    <location>
        <begin position="1"/>
        <end position="48"/>
    </location>
</feature>
<dbReference type="Proteomes" id="UP001596067">
    <property type="component" value="Unassembled WGS sequence"/>
</dbReference>
<dbReference type="InterPro" id="IPR004026">
    <property type="entry name" value="Ada_DNA_repair_Zn-bd"/>
</dbReference>
<feature type="domain" description="Ada DNA repair metal-binding" evidence="3">
    <location>
        <begin position="52"/>
        <end position="100"/>
    </location>
</feature>
<dbReference type="Gene3D" id="3.40.10.10">
    <property type="entry name" value="DNA Methylphosphotriester Repair Domain"/>
    <property type="match status" value="1"/>
</dbReference>
<evidence type="ECO:0000256" key="1">
    <source>
        <dbReference type="ARBA" id="ARBA00023159"/>
    </source>
</evidence>
<accession>A0ABW1EX30</accession>
<feature type="compositionally biased region" description="Low complexity" evidence="2">
    <location>
        <begin position="1"/>
        <end position="14"/>
    </location>
</feature>
<dbReference type="Pfam" id="PF02805">
    <property type="entry name" value="Ada_Zn_binding"/>
    <property type="match status" value="1"/>
</dbReference>
<gene>
    <name evidence="4" type="ORF">ACFP0N_15470</name>
</gene>
<evidence type="ECO:0000313" key="5">
    <source>
        <dbReference type="Proteomes" id="UP001596067"/>
    </source>
</evidence>
<dbReference type="InterPro" id="IPR035451">
    <property type="entry name" value="Ada-like_dom_sf"/>
</dbReference>
<comment type="caution">
    <text evidence="4">The sequence shown here is derived from an EMBL/GenBank/DDBJ whole genome shotgun (WGS) entry which is preliminary data.</text>
</comment>
<sequence length="121" mass="13270">MTATTGEGGTAPAARPAYGEHPPTRRDRPYALLGADGRPYRSETPGTLAGHRRGRLYGRLDCPSACRAIAAGGYVRHRVFFADEQTAIAAGYRPCAVCLPAAYRRWKASRQPEHPHRRRPS</sequence>
<evidence type="ECO:0000256" key="2">
    <source>
        <dbReference type="SAM" id="MobiDB-lite"/>
    </source>
</evidence>
<organism evidence="4 5">
    <name type="scientific">Kitasatospora aburaviensis</name>
    <dbReference type="NCBI Taxonomy" id="67265"/>
    <lineage>
        <taxon>Bacteria</taxon>
        <taxon>Bacillati</taxon>
        <taxon>Actinomycetota</taxon>
        <taxon>Actinomycetes</taxon>
        <taxon>Kitasatosporales</taxon>
        <taxon>Streptomycetaceae</taxon>
        <taxon>Kitasatospora</taxon>
    </lineage>
</organism>
<proteinExistence type="predicted"/>
<evidence type="ECO:0000313" key="4">
    <source>
        <dbReference type="EMBL" id="MFC5886365.1"/>
    </source>
</evidence>
<name>A0ABW1EX30_9ACTN</name>
<reference evidence="5" key="1">
    <citation type="journal article" date="2019" name="Int. J. Syst. Evol. Microbiol.">
        <title>The Global Catalogue of Microorganisms (GCM) 10K type strain sequencing project: providing services to taxonomists for standard genome sequencing and annotation.</title>
        <authorList>
            <consortium name="The Broad Institute Genomics Platform"/>
            <consortium name="The Broad Institute Genome Sequencing Center for Infectious Disease"/>
            <person name="Wu L."/>
            <person name="Ma J."/>
        </authorList>
    </citation>
    <scope>NUCLEOTIDE SEQUENCE [LARGE SCALE GENOMIC DNA]</scope>
    <source>
        <strain evidence="5">CGMCC 4.1469</strain>
    </source>
</reference>
<dbReference type="EMBL" id="JBHSOD010000016">
    <property type="protein sequence ID" value="MFC5886365.1"/>
    <property type="molecule type" value="Genomic_DNA"/>
</dbReference>
<evidence type="ECO:0000259" key="3">
    <source>
        <dbReference type="Pfam" id="PF02805"/>
    </source>
</evidence>
<dbReference type="RefSeq" id="WP_313761866.1">
    <property type="nucleotide sequence ID" value="NZ_BAAAVH010000101.1"/>
</dbReference>
<keyword evidence="1" id="KW-0010">Activator</keyword>
<protein>
    <submittedName>
        <fullName evidence="4">Metal-binding protein</fullName>
    </submittedName>
</protein>
<dbReference type="SUPFAM" id="SSF57884">
    <property type="entry name" value="Ada DNA repair protein, N-terminal domain (N-Ada 10)"/>
    <property type="match status" value="1"/>
</dbReference>
<keyword evidence="5" id="KW-1185">Reference proteome</keyword>